<proteinExistence type="predicted"/>
<evidence type="ECO:0008006" key="3">
    <source>
        <dbReference type="Google" id="ProtNLM"/>
    </source>
</evidence>
<protein>
    <recommendedName>
        <fullName evidence="3">Nucleoid-associated protein YbaB</fullName>
    </recommendedName>
</protein>
<keyword evidence="2" id="KW-1185">Reference proteome</keyword>
<evidence type="ECO:0000313" key="1">
    <source>
        <dbReference type="EMBL" id="CAA0099781.1"/>
    </source>
</evidence>
<accession>A0A5S9P853</accession>
<dbReference type="EMBL" id="CACSIP010000007">
    <property type="protein sequence ID" value="CAA0099781.1"/>
    <property type="molecule type" value="Genomic_DNA"/>
</dbReference>
<dbReference type="Proteomes" id="UP000430146">
    <property type="component" value="Unassembled WGS sequence"/>
</dbReference>
<reference evidence="1 2" key="1">
    <citation type="submission" date="2019-11" db="EMBL/GenBank/DDBJ databases">
        <authorList>
            <person name="Holert J."/>
        </authorList>
    </citation>
    <scope>NUCLEOTIDE SEQUENCE [LARGE SCALE GENOMIC DNA]</scope>
    <source>
        <strain evidence="1">BC8_1</strain>
    </source>
</reference>
<sequence length="130" mass="14245">MTTPTTTANPAAAAALKANDAMLGLIYDWIEEAEEFLSSGDDDDDVIVVHDSRGRLIDLDVREGLQRELTVDELNDQINAALGDNAERARKGIDAISERLFQRCAELIPEELRKHPVADQLSAAMKGQRG</sequence>
<name>A0A5S9P853_MYCVN</name>
<organism evidence="1 2">
    <name type="scientific">Mycolicibacterium vanbaalenii</name>
    <name type="common">Mycobacterium vanbaalenii</name>
    <dbReference type="NCBI Taxonomy" id="110539"/>
    <lineage>
        <taxon>Bacteria</taxon>
        <taxon>Bacillati</taxon>
        <taxon>Actinomycetota</taxon>
        <taxon>Actinomycetes</taxon>
        <taxon>Mycobacteriales</taxon>
        <taxon>Mycobacteriaceae</taxon>
        <taxon>Mycolicibacterium</taxon>
    </lineage>
</organism>
<dbReference type="AlphaFoldDB" id="A0A5S9P853"/>
<evidence type="ECO:0000313" key="2">
    <source>
        <dbReference type="Proteomes" id="UP000430146"/>
    </source>
</evidence>
<gene>
    <name evidence="1" type="ORF">AELLOGFF_03189</name>
</gene>